<dbReference type="EMBL" id="ML208299">
    <property type="protein sequence ID" value="TFK71367.1"/>
    <property type="molecule type" value="Genomic_DNA"/>
</dbReference>
<sequence>MSLDQNLFTLHLKPNEKDVNVVDLVDPSGTVHYRKRRIRDATPGGYKVEVYDPMSDSLLVTATALAASSKLKTLELCNPTQIVELKSTGTLSFKWAFQWEDNQYEWKKEACYMVRKPDPPVVVAVTREIPASKGVKTTSVQILDYNLNRFDIEDRKGLEIVILTSLMTFHDTGAPATEAPAAPAGGSGGVAVLGLSMPSLRRDNTTSSATGASNLSAVGNAKAPTPPPKPAPKTGVDRIADMQAMKEEVNVITVEDEGDIEDYAHYCCKLLEDDAMLFITVRSAAGEQVPKVLQVVEETRRQRHKAGLDEDEQLHQYVLYDTIPAQKGPKRINLDDDNKKSKQKYTPPNSLTVHISKIPMPELQPKASTAGASHSNLSKKDSKKKDDKYGRFPSLFVIL</sequence>
<evidence type="ECO:0000313" key="1">
    <source>
        <dbReference type="EMBL" id="TFK71367.1"/>
    </source>
</evidence>
<name>A0ACD3B177_9AGAR</name>
<keyword evidence="2" id="KW-1185">Reference proteome</keyword>
<protein>
    <submittedName>
        <fullName evidence="1">Uncharacterized protein</fullName>
    </submittedName>
</protein>
<accession>A0ACD3B177</accession>
<proteinExistence type="predicted"/>
<organism evidence="1 2">
    <name type="scientific">Pluteus cervinus</name>
    <dbReference type="NCBI Taxonomy" id="181527"/>
    <lineage>
        <taxon>Eukaryota</taxon>
        <taxon>Fungi</taxon>
        <taxon>Dikarya</taxon>
        <taxon>Basidiomycota</taxon>
        <taxon>Agaricomycotina</taxon>
        <taxon>Agaricomycetes</taxon>
        <taxon>Agaricomycetidae</taxon>
        <taxon>Agaricales</taxon>
        <taxon>Pluteineae</taxon>
        <taxon>Pluteaceae</taxon>
        <taxon>Pluteus</taxon>
    </lineage>
</organism>
<gene>
    <name evidence="1" type="ORF">BDN72DRAFT_765091</name>
</gene>
<evidence type="ECO:0000313" key="2">
    <source>
        <dbReference type="Proteomes" id="UP000308600"/>
    </source>
</evidence>
<dbReference type="Proteomes" id="UP000308600">
    <property type="component" value="Unassembled WGS sequence"/>
</dbReference>
<reference evidence="1 2" key="1">
    <citation type="journal article" date="2019" name="Nat. Ecol. Evol.">
        <title>Megaphylogeny resolves global patterns of mushroom evolution.</title>
        <authorList>
            <person name="Varga T."/>
            <person name="Krizsan K."/>
            <person name="Foldi C."/>
            <person name="Dima B."/>
            <person name="Sanchez-Garcia M."/>
            <person name="Sanchez-Ramirez S."/>
            <person name="Szollosi G.J."/>
            <person name="Szarkandi J.G."/>
            <person name="Papp V."/>
            <person name="Albert L."/>
            <person name="Andreopoulos W."/>
            <person name="Angelini C."/>
            <person name="Antonin V."/>
            <person name="Barry K.W."/>
            <person name="Bougher N.L."/>
            <person name="Buchanan P."/>
            <person name="Buyck B."/>
            <person name="Bense V."/>
            <person name="Catcheside P."/>
            <person name="Chovatia M."/>
            <person name="Cooper J."/>
            <person name="Damon W."/>
            <person name="Desjardin D."/>
            <person name="Finy P."/>
            <person name="Geml J."/>
            <person name="Haridas S."/>
            <person name="Hughes K."/>
            <person name="Justo A."/>
            <person name="Karasinski D."/>
            <person name="Kautmanova I."/>
            <person name="Kiss B."/>
            <person name="Kocsube S."/>
            <person name="Kotiranta H."/>
            <person name="LaButti K.M."/>
            <person name="Lechner B.E."/>
            <person name="Liimatainen K."/>
            <person name="Lipzen A."/>
            <person name="Lukacs Z."/>
            <person name="Mihaltcheva S."/>
            <person name="Morgado L.N."/>
            <person name="Niskanen T."/>
            <person name="Noordeloos M.E."/>
            <person name="Ohm R.A."/>
            <person name="Ortiz-Santana B."/>
            <person name="Ovrebo C."/>
            <person name="Racz N."/>
            <person name="Riley R."/>
            <person name="Savchenko A."/>
            <person name="Shiryaev A."/>
            <person name="Soop K."/>
            <person name="Spirin V."/>
            <person name="Szebenyi C."/>
            <person name="Tomsovsky M."/>
            <person name="Tulloss R.E."/>
            <person name="Uehling J."/>
            <person name="Grigoriev I.V."/>
            <person name="Vagvolgyi C."/>
            <person name="Papp T."/>
            <person name="Martin F.M."/>
            <person name="Miettinen O."/>
            <person name="Hibbett D.S."/>
            <person name="Nagy L.G."/>
        </authorList>
    </citation>
    <scope>NUCLEOTIDE SEQUENCE [LARGE SCALE GENOMIC DNA]</scope>
    <source>
        <strain evidence="1 2">NL-1719</strain>
    </source>
</reference>